<protein>
    <submittedName>
        <fullName evidence="2">(salmon louse) hypothetical protein</fullName>
    </submittedName>
</protein>
<reference evidence="2" key="1">
    <citation type="submission" date="2021-02" db="EMBL/GenBank/DDBJ databases">
        <authorList>
            <person name="Bekaert M."/>
        </authorList>
    </citation>
    <scope>NUCLEOTIDE SEQUENCE</scope>
    <source>
        <strain evidence="2">IoA-00</strain>
    </source>
</reference>
<feature type="region of interest" description="Disordered" evidence="1">
    <location>
        <begin position="146"/>
        <end position="166"/>
    </location>
</feature>
<evidence type="ECO:0000313" key="3">
    <source>
        <dbReference type="Proteomes" id="UP000675881"/>
    </source>
</evidence>
<sequence>MVFENTITIRTLEPCNKYFINVKGYYAESKLGNKDSDYGPSSIIEHEVLCPSSMKDYVSTTIKNVEELLAGNFLEQKTNPTPHDTSSDFFLEDEENVSSTIMPLISSNGLLEESTTNPEIASTTDIEIASTTLSYDMSTPFVETSTSYLDTTTTGEDTTSTTNEDITSQSMDSTTEIYDISTTESNTMNYFTDSTHGFMSTTPIPIYNNG</sequence>
<dbReference type="EMBL" id="HG994580">
    <property type="protein sequence ID" value="CAF2759628.1"/>
    <property type="molecule type" value="Genomic_DNA"/>
</dbReference>
<evidence type="ECO:0000313" key="2">
    <source>
        <dbReference type="EMBL" id="CAF2759628.1"/>
    </source>
</evidence>
<keyword evidence="3" id="KW-1185">Reference proteome</keyword>
<proteinExistence type="predicted"/>
<organism evidence="2 3">
    <name type="scientific">Lepeophtheirus salmonis</name>
    <name type="common">Salmon louse</name>
    <name type="synonym">Caligus salmonis</name>
    <dbReference type="NCBI Taxonomy" id="72036"/>
    <lineage>
        <taxon>Eukaryota</taxon>
        <taxon>Metazoa</taxon>
        <taxon>Ecdysozoa</taxon>
        <taxon>Arthropoda</taxon>
        <taxon>Crustacea</taxon>
        <taxon>Multicrustacea</taxon>
        <taxon>Hexanauplia</taxon>
        <taxon>Copepoda</taxon>
        <taxon>Siphonostomatoida</taxon>
        <taxon>Caligidae</taxon>
        <taxon>Lepeophtheirus</taxon>
    </lineage>
</organism>
<accession>A0A7R8CC41</accession>
<feature type="compositionally biased region" description="Low complexity" evidence="1">
    <location>
        <begin position="146"/>
        <end position="165"/>
    </location>
</feature>
<gene>
    <name evidence="2" type="ORF">LSAA_2062</name>
</gene>
<dbReference type="Proteomes" id="UP000675881">
    <property type="component" value="Chromosome 1"/>
</dbReference>
<evidence type="ECO:0000256" key="1">
    <source>
        <dbReference type="SAM" id="MobiDB-lite"/>
    </source>
</evidence>
<name>A0A7R8CC41_LEPSM</name>
<dbReference type="AlphaFoldDB" id="A0A7R8CC41"/>